<comment type="subcellular location">
    <subcellularLocation>
        <location evidence="2">Cell membrane</location>
    </subcellularLocation>
    <subcellularLocation>
        <location evidence="1">Membrane</location>
        <topology evidence="1">Single-pass membrane protein</topology>
    </subcellularLocation>
</comment>
<dbReference type="OrthoDB" id="676979at2759"/>
<dbReference type="SUPFAM" id="SSF52058">
    <property type="entry name" value="L domain-like"/>
    <property type="match status" value="1"/>
</dbReference>
<dbReference type="GO" id="GO:0005886">
    <property type="term" value="C:plasma membrane"/>
    <property type="evidence" value="ECO:0007669"/>
    <property type="project" value="UniProtKB-SubCell"/>
</dbReference>
<reference evidence="14" key="1">
    <citation type="submission" date="2013-01" db="EMBL/GenBank/DDBJ databases">
        <title>Draft Genome Sequence of a Mulberry Tree, Morus notabilis C.K. Schneid.</title>
        <authorList>
            <person name="He N."/>
            <person name="Zhao S."/>
        </authorList>
    </citation>
    <scope>NUCLEOTIDE SEQUENCE</scope>
</reference>
<dbReference type="EMBL" id="KE344211">
    <property type="protein sequence ID" value="EXB54851.1"/>
    <property type="molecule type" value="Genomic_DNA"/>
</dbReference>
<evidence type="ECO:0000256" key="4">
    <source>
        <dbReference type="ARBA" id="ARBA00022614"/>
    </source>
</evidence>
<gene>
    <name evidence="13" type="ORF">L484_005340</name>
</gene>
<dbReference type="Pfam" id="PF23598">
    <property type="entry name" value="LRR_14"/>
    <property type="match status" value="1"/>
</dbReference>
<evidence type="ECO:0000256" key="2">
    <source>
        <dbReference type="ARBA" id="ARBA00004236"/>
    </source>
</evidence>
<dbReference type="GO" id="GO:0005524">
    <property type="term" value="F:ATP binding"/>
    <property type="evidence" value="ECO:0007669"/>
    <property type="project" value="UniProtKB-KW"/>
</dbReference>
<evidence type="ECO:0000256" key="6">
    <source>
        <dbReference type="ARBA" id="ARBA00022737"/>
    </source>
</evidence>
<evidence type="ECO:0000313" key="13">
    <source>
        <dbReference type="EMBL" id="EXB54851.1"/>
    </source>
</evidence>
<dbReference type="Proteomes" id="UP000030645">
    <property type="component" value="Unassembled WGS sequence"/>
</dbReference>
<evidence type="ECO:0000256" key="8">
    <source>
        <dbReference type="ARBA" id="ARBA00022840"/>
    </source>
</evidence>
<keyword evidence="6" id="KW-0677">Repeat</keyword>
<dbReference type="PRINTS" id="PR00019">
    <property type="entry name" value="LEURICHRPT"/>
</dbReference>
<organism evidence="13 14">
    <name type="scientific">Morus notabilis</name>
    <dbReference type="NCBI Taxonomy" id="981085"/>
    <lineage>
        <taxon>Eukaryota</taxon>
        <taxon>Viridiplantae</taxon>
        <taxon>Streptophyta</taxon>
        <taxon>Embryophyta</taxon>
        <taxon>Tracheophyta</taxon>
        <taxon>Spermatophyta</taxon>
        <taxon>Magnoliopsida</taxon>
        <taxon>eudicotyledons</taxon>
        <taxon>Gunneridae</taxon>
        <taxon>Pentapetalae</taxon>
        <taxon>rosids</taxon>
        <taxon>fabids</taxon>
        <taxon>Rosales</taxon>
        <taxon>Moraceae</taxon>
        <taxon>Moreae</taxon>
        <taxon>Morus</taxon>
    </lineage>
</organism>
<dbReference type="Gene3D" id="3.80.10.10">
    <property type="entry name" value="Ribonuclease Inhibitor"/>
    <property type="match status" value="3"/>
</dbReference>
<evidence type="ECO:0000256" key="3">
    <source>
        <dbReference type="ARBA" id="ARBA00022475"/>
    </source>
</evidence>
<dbReference type="STRING" id="981085.W9R2W2"/>
<keyword evidence="10" id="KW-0325">Glycoprotein</keyword>
<evidence type="ECO:0000256" key="9">
    <source>
        <dbReference type="ARBA" id="ARBA00023136"/>
    </source>
</evidence>
<dbReference type="FunFam" id="3.80.10.10:FF:000269">
    <property type="entry name" value="Piriformospora indica-insensitive protein 2"/>
    <property type="match status" value="1"/>
</dbReference>
<evidence type="ECO:0000256" key="1">
    <source>
        <dbReference type="ARBA" id="ARBA00004167"/>
    </source>
</evidence>
<keyword evidence="3" id="KW-1003">Cell membrane</keyword>
<evidence type="ECO:0000256" key="7">
    <source>
        <dbReference type="ARBA" id="ARBA00022741"/>
    </source>
</evidence>
<keyword evidence="5 11" id="KW-0732">Signal</keyword>
<keyword evidence="4" id="KW-0433">Leucine-rich repeat</keyword>
<feature type="chain" id="PRO_5004928289" evidence="11">
    <location>
        <begin position="24"/>
        <end position="477"/>
    </location>
</feature>
<dbReference type="InterPro" id="IPR055414">
    <property type="entry name" value="LRR_R13L4/SHOC2-like"/>
</dbReference>
<evidence type="ECO:0000256" key="10">
    <source>
        <dbReference type="ARBA" id="ARBA00023180"/>
    </source>
</evidence>
<evidence type="ECO:0000256" key="11">
    <source>
        <dbReference type="SAM" id="SignalP"/>
    </source>
</evidence>
<dbReference type="InterPro" id="IPR050647">
    <property type="entry name" value="Plant_LRR-RLKs"/>
</dbReference>
<dbReference type="KEGG" id="mnt:21388813"/>
<dbReference type="SMART" id="SM00369">
    <property type="entry name" value="LRR_TYP"/>
    <property type="match status" value="4"/>
</dbReference>
<evidence type="ECO:0000256" key="5">
    <source>
        <dbReference type="ARBA" id="ARBA00022729"/>
    </source>
</evidence>
<evidence type="ECO:0000259" key="12">
    <source>
        <dbReference type="Pfam" id="PF23598"/>
    </source>
</evidence>
<proteinExistence type="predicted"/>
<dbReference type="PANTHER" id="PTHR48056:SF81">
    <property type="entry name" value="RECEPTOR PROTEIN-TYROSINE KINASE CEPR1"/>
    <property type="match status" value="1"/>
</dbReference>
<accession>W9R2W2</accession>
<dbReference type="InterPro" id="IPR032675">
    <property type="entry name" value="LRR_dom_sf"/>
</dbReference>
<keyword evidence="14" id="KW-1185">Reference proteome</keyword>
<feature type="signal peptide" evidence="11">
    <location>
        <begin position="1"/>
        <end position="23"/>
    </location>
</feature>
<dbReference type="AlphaFoldDB" id="W9R2W2"/>
<sequence>MASSFLSFFLVGFLVLTCEVSLAQSNSDDEFEMDMEKEELLGLFDVFEALVGDSDWSKQHPQPCSETPWPGVQCEIGQEEPSLFHVTKIHIGPDILNPPCKNSAKISDSLLKLPYLKTLSIFNCFLASQVTLSPSLFGSLSSLEHLSLESNPSLSGELPSSLAKLANLRVLSLSQNSLMGEIPKEIGQMVMLEQLDLSYNNLSGEVPEEIGGIENLIILDLSWNSLEGQVPSSLGQLHSLQKIDLGSNKLIGNIPPNLGHLKSLVLLDLSNNLLNGPIHETLSGLENLEYLILDHNPLDTGIPQFVGQLKKVQTMSLSSCGLKGKLPTFFSSLKLLSSLSLDNNCLIGPIPPSLGTLPSLDLLNLSNNQLSGEVLLPEDFIERLGKRLDIKGNNGLCTRNEAYQRNVSVYLEAPVCLNNATSDPRSDKTLALKHPNEYSERMKPSENRLKESSDVSWLKPNLVLFRFVVCLLSFFLL</sequence>
<keyword evidence="7" id="KW-0547">Nucleotide-binding</keyword>
<dbReference type="FunFam" id="3.80.10.10:FF:000299">
    <property type="entry name" value="Piriformospora indica-insensitive protein 2"/>
    <property type="match status" value="1"/>
</dbReference>
<feature type="domain" description="Disease resistance R13L4/SHOC-2-like LRR" evidence="12">
    <location>
        <begin position="157"/>
        <end position="371"/>
    </location>
</feature>
<dbReference type="InterPro" id="IPR003591">
    <property type="entry name" value="Leu-rich_rpt_typical-subtyp"/>
</dbReference>
<dbReference type="eggNOG" id="KOG0619">
    <property type="taxonomic scope" value="Eukaryota"/>
</dbReference>
<protein>
    <submittedName>
        <fullName evidence="13">Piriformospora indica-insensitive protein 2</fullName>
    </submittedName>
</protein>
<dbReference type="GO" id="GO:0051707">
    <property type="term" value="P:response to other organism"/>
    <property type="evidence" value="ECO:0007669"/>
    <property type="project" value="UniProtKB-ARBA"/>
</dbReference>
<name>W9R2W2_9ROSA</name>
<keyword evidence="8" id="KW-0067">ATP-binding</keyword>
<evidence type="ECO:0000313" key="14">
    <source>
        <dbReference type="Proteomes" id="UP000030645"/>
    </source>
</evidence>
<dbReference type="PANTHER" id="PTHR48056">
    <property type="entry name" value="LRR RECEPTOR-LIKE SERINE/THREONINE-PROTEIN KINASE-RELATED"/>
    <property type="match status" value="1"/>
</dbReference>
<keyword evidence="9" id="KW-0472">Membrane</keyword>